<feature type="region of interest" description="Disordered" evidence="2">
    <location>
        <begin position="316"/>
        <end position="358"/>
    </location>
</feature>
<feature type="region of interest" description="Disordered" evidence="2">
    <location>
        <begin position="406"/>
        <end position="448"/>
    </location>
</feature>
<dbReference type="PROSITE" id="PS50157">
    <property type="entry name" value="ZINC_FINGER_C2H2_2"/>
    <property type="match status" value="2"/>
</dbReference>
<feature type="region of interest" description="Disordered" evidence="2">
    <location>
        <begin position="1005"/>
        <end position="1048"/>
    </location>
</feature>
<dbReference type="GO" id="GO:0008270">
    <property type="term" value="F:zinc ion binding"/>
    <property type="evidence" value="ECO:0007669"/>
    <property type="project" value="UniProtKB-KW"/>
</dbReference>
<feature type="domain" description="C2H2-type" evidence="3">
    <location>
        <begin position="879"/>
        <end position="907"/>
    </location>
</feature>
<feature type="compositionally biased region" description="Basic and acidic residues" evidence="2">
    <location>
        <begin position="154"/>
        <end position="164"/>
    </location>
</feature>
<dbReference type="AlphaFoldDB" id="A0A6J2XQ49"/>
<dbReference type="InParanoid" id="A0A6J2XQ49"/>
<feature type="region of interest" description="Disordered" evidence="2">
    <location>
        <begin position="597"/>
        <end position="625"/>
    </location>
</feature>
<dbReference type="InterPro" id="IPR013087">
    <property type="entry name" value="Znf_C2H2_type"/>
</dbReference>
<sequence>MGDLLFVCYRLEHSSDNECSCTCSQIVCNFEDNLCEIALAKENTANPIIKCQHGTTFSKDPFKDGFENIDLNSTVPNSKQERTRCGLNEEDVANQIKIERCKNDNSLAQSTLVHPEFVCVDGRNVCLQENPSYYDPNEVTTEPSYEYVSRSKRGSLEPSHEKSEQTTADNRQKRIKCGLSEEDVANEIIIEGFKNDNSLAQSTVVYPESDCVDVRNLCIHENRSYYGPNEGNTEPSDEHVSRSKSGSLEPSIERSEQMTADNRQKRIKCSLSEEDVANEIIIEGFKNDNSLAQSTVVYPESDCVDVRNLCIHENRSYYGPNEGNTEPSDEHVSRSKSGSLEPSIERSEQTTADNRQKRIKCSLSEEDVANEIIIEGFKNDNSLAQSTLVHPKSVCVDGRNVCLQENPAYYDPNKGTTEPSDEYVSRSKRGSLEPSHEKSEQTTADNRQKRIKCGLSEEDVANEIIIEVFKNDNSLVQSTVVYPESDCVDVRNLCIHENCSYYGPNEGITEPSDEHVSRSKSGSLEPSIERSEQTTTGSRQKRIKCGLSQEDVANKTIIERFKNKNSLAQSTVVHPEAVCMDVRNICIQEDLSYYDPNEETTESSDEHVFRSKRGSLGPYKKSGQRKICRTTASRTSDTPSTKRLLNEQNIQLRNTELFELHSSTNNDIICDTIRNSMTGDSEKTITSNLRSAPEHVIDNDTITSTVESVHSVDKKSAKTLSFQDYKRKYGQFRRSSTDHKKREFSLDGKINSLNIDIGTHKTNNFDTTINTDADTILYNMYKGSLVNNYTVTCTGEKRQGSENAIQYYIDLENSYIPDTQLIKCIVCLENIESIDTLAVHFWVNHRDQPIDKIVSVFCEVCGEKINTAYSNNHFHLYKFECVCCNEAFENTDRLMSHYIVSHPKDNKEELEFRSIGTHHTTYFCNFCGAQFFFIASLFRHKNGYHSNILNILKMKECADAHVDSNEEPSRDIEESINYANEEFEQTIYDFQCDLTDCTSPIQMNSEDGLSWGEKQQHKPSSSITKKATHRNYNENPSTTQDVEDPNKCIRYNRDPRRQRFRY</sequence>
<keyword evidence="1" id="KW-0863">Zinc-finger</keyword>
<evidence type="ECO:0000256" key="2">
    <source>
        <dbReference type="SAM" id="MobiDB-lite"/>
    </source>
</evidence>
<feature type="region of interest" description="Disordered" evidence="2">
    <location>
        <begin position="506"/>
        <end position="541"/>
    </location>
</feature>
<feature type="region of interest" description="Disordered" evidence="2">
    <location>
        <begin position="224"/>
        <end position="265"/>
    </location>
</feature>
<evidence type="ECO:0000313" key="5">
    <source>
        <dbReference type="RefSeq" id="XP_030752774.1"/>
    </source>
</evidence>
<dbReference type="KEGG" id="soy:115879888"/>
<keyword evidence="4" id="KW-1185">Reference proteome</keyword>
<evidence type="ECO:0000259" key="3">
    <source>
        <dbReference type="PROSITE" id="PS50157"/>
    </source>
</evidence>
<dbReference type="SMART" id="SM00355">
    <property type="entry name" value="ZnF_C2H2"/>
    <property type="match status" value="3"/>
</dbReference>
<dbReference type="RefSeq" id="XP_030752774.1">
    <property type="nucleotide sequence ID" value="XM_030896914.1"/>
</dbReference>
<organism evidence="4 5">
    <name type="scientific">Sitophilus oryzae</name>
    <name type="common">Rice weevil</name>
    <name type="synonym">Curculio oryzae</name>
    <dbReference type="NCBI Taxonomy" id="7048"/>
    <lineage>
        <taxon>Eukaryota</taxon>
        <taxon>Metazoa</taxon>
        <taxon>Ecdysozoa</taxon>
        <taxon>Arthropoda</taxon>
        <taxon>Hexapoda</taxon>
        <taxon>Insecta</taxon>
        <taxon>Pterygota</taxon>
        <taxon>Neoptera</taxon>
        <taxon>Endopterygota</taxon>
        <taxon>Coleoptera</taxon>
        <taxon>Polyphaga</taxon>
        <taxon>Cucujiformia</taxon>
        <taxon>Curculionidae</taxon>
        <taxon>Dryophthorinae</taxon>
        <taxon>Sitophilus</taxon>
    </lineage>
</organism>
<accession>A0A6J2XQ49</accession>
<feature type="domain" description="C2H2-type" evidence="3">
    <location>
        <begin position="922"/>
        <end position="947"/>
    </location>
</feature>
<keyword evidence="1" id="KW-0862">Zinc</keyword>
<proteinExistence type="predicted"/>
<protein>
    <submittedName>
        <fullName evidence="5">Uncharacterized protein LOC115879888</fullName>
    </submittedName>
</protein>
<keyword evidence="1" id="KW-0479">Metal-binding</keyword>
<dbReference type="GeneID" id="115879888"/>
<feature type="compositionally biased region" description="Basic and acidic residues" evidence="2">
    <location>
        <begin position="430"/>
        <end position="440"/>
    </location>
</feature>
<dbReference type="Proteomes" id="UP000504635">
    <property type="component" value="Unplaced"/>
</dbReference>
<feature type="region of interest" description="Disordered" evidence="2">
    <location>
        <begin position="131"/>
        <end position="172"/>
    </location>
</feature>
<evidence type="ECO:0000256" key="1">
    <source>
        <dbReference type="PROSITE-ProRule" id="PRU00042"/>
    </source>
</evidence>
<dbReference type="PROSITE" id="PS00028">
    <property type="entry name" value="ZINC_FINGER_C2H2_1"/>
    <property type="match status" value="2"/>
</dbReference>
<name>A0A6J2XQ49_SITOR</name>
<reference evidence="5" key="1">
    <citation type="submission" date="2025-08" db="UniProtKB">
        <authorList>
            <consortium name="RefSeq"/>
        </authorList>
    </citation>
    <scope>IDENTIFICATION</scope>
    <source>
        <tissue evidence="5">Gonads</tissue>
    </source>
</reference>
<evidence type="ECO:0000313" key="4">
    <source>
        <dbReference type="Proteomes" id="UP000504635"/>
    </source>
</evidence>
<gene>
    <name evidence="5" type="primary">LOC115879888</name>
</gene>